<dbReference type="Proteomes" id="UP000198512">
    <property type="component" value="Unassembled WGS sequence"/>
</dbReference>
<keyword evidence="2" id="KW-1185">Reference proteome</keyword>
<accession>A0ABY1B0S1</accession>
<proteinExistence type="predicted"/>
<name>A0ABY1B0S1_9PSED</name>
<organism evidence="1 2">
    <name type="scientific">Pseudomonas cuatrocienegasensis</name>
    <dbReference type="NCBI Taxonomy" id="543360"/>
    <lineage>
        <taxon>Bacteria</taxon>
        <taxon>Pseudomonadati</taxon>
        <taxon>Pseudomonadota</taxon>
        <taxon>Gammaproteobacteria</taxon>
        <taxon>Pseudomonadales</taxon>
        <taxon>Pseudomonadaceae</taxon>
        <taxon>Pseudomonas</taxon>
    </lineage>
</organism>
<gene>
    <name evidence="1" type="ORF">SAMN05216600_101214</name>
</gene>
<comment type="caution">
    <text evidence="1">The sequence shown here is derived from an EMBL/GenBank/DDBJ whole genome shotgun (WGS) entry which is preliminary data.</text>
</comment>
<reference evidence="1 2" key="1">
    <citation type="submission" date="2016-10" db="EMBL/GenBank/DDBJ databases">
        <authorList>
            <person name="Varghese N."/>
            <person name="Submissions S."/>
        </authorList>
    </citation>
    <scope>NUCLEOTIDE SEQUENCE [LARGE SCALE GENOMIC DNA]</scope>
    <source>
        <strain evidence="1 2">CIP 109853</strain>
    </source>
</reference>
<protein>
    <submittedName>
        <fullName evidence="1">Uncharacterized protein</fullName>
    </submittedName>
</protein>
<sequence>MPKKRKIARIIDYVCIFSHFCVLNVHSGIAT</sequence>
<evidence type="ECO:0000313" key="2">
    <source>
        <dbReference type="Proteomes" id="UP000198512"/>
    </source>
</evidence>
<evidence type="ECO:0000313" key="1">
    <source>
        <dbReference type="EMBL" id="SEP65199.1"/>
    </source>
</evidence>
<dbReference type="EMBL" id="FOFP01000001">
    <property type="protein sequence ID" value="SEP65199.1"/>
    <property type="molecule type" value="Genomic_DNA"/>
</dbReference>